<proteinExistence type="predicted"/>
<keyword evidence="3" id="KW-1185">Reference proteome</keyword>
<feature type="transmembrane region" description="Helical" evidence="1">
    <location>
        <begin position="94"/>
        <end position="115"/>
    </location>
</feature>
<sequence length="128" mass="14187">MSGIDLGNITENSIVSGKDGGRSLCNINYILYISGFFLVIPALIGFIIALASQEKSDQPYQSHFKYQKNIFIVGLVYTFFISTLTLISPLTFGITSIIAFILGAIWFVWTILKIVRGMQALGRKENIS</sequence>
<dbReference type="EMBL" id="BJMU01000031">
    <property type="protein sequence ID" value="GEB84090.1"/>
    <property type="molecule type" value="Genomic_DNA"/>
</dbReference>
<evidence type="ECO:0000256" key="1">
    <source>
        <dbReference type="SAM" id="Phobius"/>
    </source>
</evidence>
<feature type="transmembrane region" description="Helical" evidence="1">
    <location>
        <begin position="29"/>
        <end position="50"/>
    </location>
</feature>
<comment type="caution">
    <text evidence="2">The sequence shown here is derived from an EMBL/GenBank/DDBJ whole genome shotgun (WGS) entry which is preliminary data.</text>
</comment>
<dbReference type="RefSeq" id="WP_048835656.1">
    <property type="nucleotide sequence ID" value="NZ_BJMU01000031.1"/>
</dbReference>
<gene>
    <name evidence="2" type="ORF">AOR01nite_25670</name>
</gene>
<dbReference type="Proteomes" id="UP000317617">
    <property type="component" value="Unassembled WGS sequence"/>
</dbReference>
<keyword evidence="1" id="KW-1133">Transmembrane helix</keyword>
<evidence type="ECO:0008006" key="4">
    <source>
        <dbReference type="Google" id="ProtNLM"/>
    </source>
</evidence>
<protein>
    <recommendedName>
        <fullName evidence="4">DUF4870 domain-containing protein</fullName>
    </recommendedName>
</protein>
<reference evidence="2 3" key="1">
    <citation type="submission" date="2019-06" db="EMBL/GenBank/DDBJ databases">
        <title>Whole genome shotgun sequence of Acetobacter orleanensis NBRC 13752.</title>
        <authorList>
            <person name="Hosoyama A."/>
            <person name="Uohara A."/>
            <person name="Ohji S."/>
            <person name="Ichikawa N."/>
        </authorList>
    </citation>
    <scope>NUCLEOTIDE SEQUENCE [LARGE SCALE GENOMIC DNA]</scope>
    <source>
        <strain evidence="2 3">NBRC 13752</strain>
    </source>
</reference>
<evidence type="ECO:0000313" key="2">
    <source>
        <dbReference type="EMBL" id="GEB84090.1"/>
    </source>
</evidence>
<keyword evidence="1" id="KW-0472">Membrane</keyword>
<evidence type="ECO:0000313" key="3">
    <source>
        <dbReference type="Proteomes" id="UP000317617"/>
    </source>
</evidence>
<feature type="transmembrane region" description="Helical" evidence="1">
    <location>
        <begin position="70"/>
        <end position="88"/>
    </location>
</feature>
<name>A0A4Y3TSU1_9PROT</name>
<keyword evidence="1" id="KW-0812">Transmembrane</keyword>
<dbReference type="AlphaFoldDB" id="A0A4Y3TSU1"/>
<organism evidence="2 3">
    <name type="scientific">Acetobacter orleanensis</name>
    <dbReference type="NCBI Taxonomy" id="104099"/>
    <lineage>
        <taxon>Bacteria</taxon>
        <taxon>Pseudomonadati</taxon>
        <taxon>Pseudomonadota</taxon>
        <taxon>Alphaproteobacteria</taxon>
        <taxon>Acetobacterales</taxon>
        <taxon>Acetobacteraceae</taxon>
        <taxon>Acetobacter</taxon>
    </lineage>
</organism>
<accession>A0A4Y3TSU1</accession>